<feature type="region of interest" description="Disordered" evidence="2">
    <location>
        <begin position="108"/>
        <end position="147"/>
    </location>
</feature>
<accession>A0A6A2ZBB3</accession>
<dbReference type="AlphaFoldDB" id="A0A6A2ZBB3"/>
<keyword evidence="5" id="KW-1185">Reference proteome</keyword>
<dbReference type="EMBL" id="VEPZ02001180">
    <property type="protein sequence ID" value="KAE8688883.1"/>
    <property type="molecule type" value="Genomic_DNA"/>
</dbReference>
<evidence type="ECO:0000259" key="3">
    <source>
        <dbReference type="Pfam" id="PF25598"/>
    </source>
</evidence>
<dbReference type="InterPro" id="IPR011989">
    <property type="entry name" value="ARM-like"/>
</dbReference>
<evidence type="ECO:0000256" key="2">
    <source>
        <dbReference type="SAM" id="MobiDB-lite"/>
    </source>
</evidence>
<dbReference type="Proteomes" id="UP000436088">
    <property type="component" value="Unassembled WGS sequence"/>
</dbReference>
<dbReference type="PANTHER" id="PTHR23315:SF275">
    <property type="entry name" value="U-BOX DOMAIN-CONTAINING PROTEIN 13"/>
    <property type="match status" value="1"/>
</dbReference>
<protein>
    <recommendedName>
        <fullName evidence="3">U-box domain-containing protein</fullName>
    </recommendedName>
</protein>
<dbReference type="InterPro" id="IPR016024">
    <property type="entry name" value="ARM-type_fold"/>
</dbReference>
<evidence type="ECO:0000256" key="1">
    <source>
        <dbReference type="ARBA" id="ARBA00022786"/>
    </source>
</evidence>
<evidence type="ECO:0000313" key="4">
    <source>
        <dbReference type="EMBL" id="KAE8688883.1"/>
    </source>
</evidence>
<comment type="caution">
    <text evidence="4">The sequence shown here is derived from an EMBL/GenBank/DDBJ whole genome shotgun (WGS) entry which is preliminary data.</text>
</comment>
<name>A0A6A2ZBB3_HIBSY</name>
<dbReference type="SUPFAM" id="SSF48371">
    <property type="entry name" value="ARM repeat"/>
    <property type="match status" value="1"/>
</dbReference>
<dbReference type="Pfam" id="PF25598">
    <property type="entry name" value="ARM_PUB"/>
    <property type="match status" value="1"/>
</dbReference>
<proteinExistence type="predicted"/>
<feature type="domain" description="U-box" evidence="3">
    <location>
        <begin position="12"/>
        <end position="114"/>
    </location>
</feature>
<evidence type="ECO:0000313" key="5">
    <source>
        <dbReference type="Proteomes" id="UP000436088"/>
    </source>
</evidence>
<dbReference type="InterPro" id="IPR058678">
    <property type="entry name" value="ARM_PUB"/>
</dbReference>
<organism evidence="4 5">
    <name type="scientific">Hibiscus syriacus</name>
    <name type="common">Rose of Sharon</name>
    <dbReference type="NCBI Taxonomy" id="106335"/>
    <lineage>
        <taxon>Eukaryota</taxon>
        <taxon>Viridiplantae</taxon>
        <taxon>Streptophyta</taxon>
        <taxon>Embryophyta</taxon>
        <taxon>Tracheophyta</taxon>
        <taxon>Spermatophyta</taxon>
        <taxon>Magnoliopsida</taxon>
        <taxon>eudicotyledons</taxon>
        <taxon>Gunneridae</taxon>
        <taxon>Pentapetalae</taxon>
        <taxon>rosids</taxon>
        <taxon>malvids</taxon>
        <taxon>Malvales</taxon>
        <taxon>Malvaceae</taxon>
        <taxon>Malvoideae</taxon>
        <taxon>Hibiscus</taxon>
    </lineage>
</organism>
<gene>
    <name evidence="4" type="ORF">F3Y22_tig00110954pilonHSYRG00203</name>
</gene>
<feature type="compositionally biased region" description="Basic and acidic residues" evidence="2">
    <location>
        <begin position="108"/>
        <end position="118"/>
    </location>
</feature>
<keyword evidence="1" id="KW-0833">Ubl conjugation pathway</keyword>
<dbReference type="Gene3D" id="1.25.10.10">
    <property type="entry name" value="Leucine-rich Repeat Variant"/>
    <property type="match status" value="1"/>
</dbReference>
<dbReference type="PANTHER" id="PTHR23315">
    <property type="entry name" value="U BOX DOMAIN-CONTAINING"/>
    <property type="match status" value="1"/>
</dbReference>
<reference evidence="4" key="1">
    <citation type="submission" date="2019-09" db="EMBL/GenBank/DDBJ databases">
        <title>Draft genome information of white flower Hibiscus syriacus.</title>
        <authorList>
            <person name="Kim Y.-M."/>
        </authorList>
    </citation>
    <scope>NUCLEOTIDE SEQUENCE [LARGE SCALE GENOMIC DNA]</scope>
    <source>
        <strain evidence="4">YM2019G1</strain>
    </source>
</reference>
<sequence length="147" mass="15715">MRLLIEPGGGMVDESLAILAILASHPEGKSAIGAAKAMPLLLDFIGNGSPRNKENAAAILVHLCARDQHPGEAVELGVMDHLVDLAQNGTDRAKRKADQLLQRLSRYVEQKKQAHAHSEAQAQQSLSQSQAQAQQMRPPSVANAVDS</sequence>
<feature type="compositionally biased region" description="Low complexity" evidence="2">
    <location>
        <begin position="119"/>
        <end position="135"/>
    </location>
</feature>